<dbReference type="PANTHER" id="PTHR47642">
    <property type="entry name" value="ATP-DEPENDENT DNA HELICASE"/>
    <property type="match status" value="1"/>
</dbReference>
<dbReference type="Pfam" id="PF05970">
    <property type="entry name" value="PIF1"/>
    <property type="match status" value="1"/>
</dbReference>
<dbReference type="GO" id="GO:0005524">
    <property type="term" value="F:ATP binding"/>
    <property type="evidence" value="ECO:0007669"/>
    <property type="project" value="UniProtKB-KW"/>
</dbReference>
<dbReference type="InterPro" id="IPR049163">
    <property type="entry name" value="Pif1-like_2B_dom"/>
</dbReference>
<feature type="domain" description="DNA helicase Pif1-like DEAD-box helicase" evidence="15">
    <location>
        <begin position="11"/>
        <end position="211"/>
    </location>
</feature>
<dbReference type="InterPro" id="IPR048293">
    <property type="entry name" value="PIF1_RRM3_pfh1"/>
</dbReference>
<feature type="region of interest" description="Disordered" evidence="14">
    <location>
        <begin position="338"/>
        <end position="364"/>
    </location>
</feature>
<evidence type="ECO:0000256" key="10">
    <source>
        <dbReference type="ARBA" id="ARBA00023172"/>
    </source>
</evidence>
<feature type="non-terminal residue" evidence="17">
    <location>
        <position position="515"/>
    </location>
</feature>
<keyword evidence="10" id="KW-0233">DNA recombination</keyword>
<dbReference type="OrthoDB" id="432234at2759"/>
<dbReference type="GO" id="GO:0006310">
    <property type="term" value="P:DNA recombination"/>
    <property type="evidence" value="ECO:0007669"/>
    <property type="project" value="UniProtKB-KW"/>
</dbReference>
<keyword evidence="13" id="KW-0539">Nucleus</keyword>
<dbReference type="GO" id="GO:0016787">
    <property type="term" value="F:hydrolase activity"/>
    <property type="evidence" value="ECO:0007669"/>
    <property type="project" value="UniProtKB-KW"/>
</dbReference>
<comment type="subcellular location">
    <subcellularLocation>
        <location evidence="2">Mitochondrion</location>
    </subcellularLocation>
    <subcellularLocation>
        <location evidence="1">Nucleus</location>
    </subcellularLocation>
</comment>
<dbReference type="GO" id="GO:0000723">
    <property type="term" value="P:telomere maintenance"/>
    <property type="evidence" value="ECO:0007669"/>
    <property type="project" value="InterPro"/>
</dbReference>
<dbReference type="GO" id="GO:0003678">
    <property type="term" value="F:DNA helicase activity"/>
    <property type="evidence" value="ECO:0007669"/>
    <property type="project" value="InterPro"/>
</dbReference>
<evidence type="ECO:0000256" key="2">
    <source>
        <dbReference type="ARBA" id="ARBA00004173"/>
    </source>
</evidence>
<evidence type="ECO:0000256" key="12">
    <source>
        <dbReference type="ARBA" id="ARBA00023235"/>
    </source>
</evidence>
<proteinExistence type="inferred from homology"/>
<dbReference type="Gene3D" id="3.40.50.300">
    <property type="entry name" value="P-loop containing nucleotide triphosphate hydrolases"/>
    <property type="match status" value="2"/>
</dbReference>
<evidence type="ECO:0000256" key="6">
    <source>
        <dbReference type="ARBA" id="ARBA00022806"/>
    </source>
</evidence>
<dbReference type="CDD" id="cd18809">
    <property type="entry name" value="SF1_C_RecD"/>
    <property type="match status" value="1"/>
</dbReference>
<evidence type="ECO:0000256" key="5">
    <source>
        <dbReference type="ARBA" id="ARBA00022801"/>
    </source>
</evidence>
<keyword evidence="5" id="KW-0378">Hydrolase</keyword>
<dbReference type="GO" id="GO:0005739">
    <property type="term" value="C:mitochondrion"/>
    <property type="evidence" value="ECO:0007669"/>
    <property type="project" value="UniProtKB-SubCell"/>
</dbReference>
<keyword evidence="4" id="KW-0227">DNA damage</keyword>
<dbReference type="InterPro" id="IPR051055">
    <property type="entry name" value="PIF1_helicase"/>
</dbReference>
<evidence type="ECO:0000256" key="11">
    <source>
        <dbReference type="ARBA" id="ARBA00023204"/>
    </source>
</evidence>
<dbReference type="EMBL" id="KQ085883">
    <property type="protein sequence ID" value="KLO19972.1"/>
    <property type="molecule type" value="Genomic_DNA"/>
</dbReference>
<sequence>PKAPPIAPIILSREQRSVLERVNAGRSVFFTGSAGTGKSVLLREIISVLRSRMKVGVTASTGIASVNIGGTTLHSWAGIGLGKESAKVLAGKVFGKDQVKKRWRQTRALVIDEISMIDGTLFDKLEEVARIVRGSSLPFGGMQLIVSGDFCQLPPVPDKLDGFDIPVKFAFEAKTWEACVGTPIVLSTVFRQRDQTFVNMLNDMRFGRMRESFVRHFTSLTREVYYDDGIEPTELFPRRHDVEKANSARLAKLPDPSQTYVSVDTPGNDSNGHRISLKKAEDILERLVALKEVTLKVGAQVMLIKNMVQGRLVNGSLGQVVEFKSVRQALEEGYEIAKVDTTQPGESPSKHDTQQDQELEPEPETDAGAKILAEDEEISTPSVWPVVRFTNERTLLCVPVEFSAENARGEVEASRYQIPLILAWALSVHKSQGQTLERVKVDLARTFEKGQAYVALSRATKLETLQVLNFNQKFVQAHPRVLEWYDKILDEDEQARMKEIELEMDDEEAIRLFWE</sequence>
<dbReference type="GO" id="GO:0006281">
    <property type="term" value="P:DNA repair"/>
    <property type="evidence" value="ECO:0007669"/>
    <property type="project" value="UniProtKB-KW"/>
</dbReference>
<evidence type="ECO:0008006" key="19">
    <source>
        <dbReference type="Google" id="ProtNLM"/>
    </source>
</evidence>
<evidence type="ECO:0000256" key="1">
    <source>
        <dbReference type="ARBA" id="ARBA00004123"/>
    </source>
</evidence>
<evidence type="ECO:0000259" key="15">
    <source>
        <dbReference type="Pfam" id="PF05970"/>
    </source>
</evidence>
<keyword evidence="11" id="KW-0234">DNA repair</keyword>
<evidence type="ECO:0000256" key="3">
    <source>
        <dbReference type="ARBA" id="ARBA00022741"/>
    </source>
</evidence>
<evidence type="ECO:0000313" key="17">
    <source>
        <dbReference type="EMBL" id="KLO19972.1"/>
    </source>
</evidence>
<keyword evidence="12" id="KW-0413">Isomerase</keyword>
<dbReference type="CDD" id="cd18037">
    <property type="entry name" value="DEXSc_Pif1_like"/>
    <property type="match status" value="1"/>
</dbReference>
<dbReference type="SUPFAM" id="SSF52540">
    <property type="entry name" value="P-loop containing nucleoside triphosphate hydrolases"/>
    <property type="match status" value="2"/>
</dbReference>
<feature type="compositionally biased region" description="Acidic residues" evidence="14">
    <location>
        <begin position="355"/>
        <end position="364"/>
    </location>
</feature>
<keyword evidence="3" id="KW-0547">Nucleotide-binding</keyword>
<dbReference type="STRING" id="27342.A0A0H2S6Y4"/>
<feature type="domain" description="DNA helicase Pif1-like 2B" evidence="16">
    <location>
        <begin position="288"/>
        <end position="323"/>
    </location>
</feature>
<evidence type="ECO:0000256" key="9">
    <source>
        <dbReference type="ARBA" id="ARBA00023128"/>
    </source>
</evidence>
<evidence type="ECO:0000256" key="8">
    <source>
        <dbReference type="ARBA" id="ARBA00023125"/>
    </source>
</evidence>
<keyword evidence="18" id="KW-1185">Reference proteome</keyword>
<keyword evidence="7" id="KW-0067">ATP-binding</keyword>
<dbReference type="PANTHER" id="PTHR47642:SF5">
    <property type="entry name" value="ATP-DEPENDENT DNA HELICASE"/>
    <property type="match status" value="1"/>
</dbReference>
<evidence type="ECO:0000256" key="14">
    <source>
        <dbReference type="SAM" id="MobiDB-lite"/>
    </source>
</evidence>
<reference evidence="17 18" key="1">
    <citation type="submission" date="2015-04" db="EMBL/GenBank/DDBJ databases">
        <title>Complete genome sequence of Schizopora paradoxa KUC8140, a cosmopolitan wood degrader in East Asia.</title>
        <authorList>
            <consortium name="DOE Joint Genome Institute"/>
            <person name="Min B."/>
            <person name="Park H."/>
            <person name="Jang Y."/>
            <person name="Kim J.-J."/>
            <person name="Kim K.H."/>
            <person name="Pangilinan J."/>
            <person name="Lipzen A."/>
            <person name="Riley R."/>
            <person name="Grigoriev I.V."/>
            <person name="Spatafora J.W."/>
            <person name="Choi I.-G."/>
        </authorList>
    </citation>
    <scope>NUCLEOTIDE SEQUENCE [LARGE SCALE GENOMIC DNA]</scope>
    <source>
        <strain evidence="17 18">KUC8140</strain>
    </source>
</reference>
<evidence type="ECO:0000256" key="7">
    <source>
        <dbReference type="ARBA" id="ARBA00022840"/>
    </source>
</evidence>
<dbReference type="HAMAP" id="MF_03176">
    <property type="entry name" value="PIF1"/>
    <property type="match status" value="1"/>
</dbReference>
<evidence type="ECO:0000256" key="13">
    <source>
        <dbReference type="ARBA" id="ARBA00023242"/>
    </source>
</evidence>
<keyword evidence="8" id="KW-0238">DNA-binding</keyword>
<name>A0A0H2S6Y4_9AGAM</name>
<dbReference type="InterPro" id="IPR010285">
    <property type="entry name" value="DNA_helicase_pif1-like_DEAD"/>
</dbReference>
<evidence type="ECO:0000313" key="18">
    <source>
        <dbReference type="Proteomes" id="UP000053477"/>
    </source>
</evidence>
<dbReference type="Proteomes" id="UP000053477">
    <property type="component" value="Unassembled WGS sequence"/>
</dbReference>
<dbReference type="InParanoid" id="A0A0H2S6Y4"/>
<accession>A0A0H2S6Y4</accession>
<dbReference type="AlphaFoldDB" id="A0A0H2S6Y4"/>
<organism evidence="17 18">
    <name type="scientific">Schizopora paradoxa</name>
    <dbReference type="NCBI Taxonomy" id="27342"/>
    <lineage>
        <taxon>Eukaryota</taxon>
        <taxon>Fungi</taxon>
        <taxon>Dikarya</taxon>
        <taxon>Basidiomycota</taxon>
        <taxon>Agaricomycotina</taxon>
        <taxon>Agaricomycetes</taxon>
        <taxon>Hymenochaetales</taxon>
        <taxon>Schizoporaceae</taxon>
        <taxon>Schizopora</taxon>
    </lineage>
</organism>
<dbReference type="InterPro" id="IPR027417">
    <property type="entry name" value="P-loop_NTPase"/>
</dbReference>
<dbReference type="Pfam" id="PF21530">
    <property type="entry name" value="Pif1_2B_dom"/>
    <property type="match status" value="1"/>
</dbReference>
<evidence type="ECO:0000256" key="4">
    <source>
        <dbReference type="ARBA" id="ARBA00022763"/>
    </source>
</evidence>
<keyword evidence="6" id="KW-0347">Helicase</keyword>
<protein>
    <recommendedName>
        <fullName evidence="19">AAA+ ATPase domain-containing protein</fullName>
    </recommendedName>
</protein>
<feature type="non-terminal residue" evidence="17">
    <location>
        <position position="1"/>
    </location>
</feature>
<keyword evidence="9" id="KW-0496">Mitochondrion</keyword>
<dbReference type="GO" id="GO:0003677">
    <property type="term" value="F:DNA binding"/>
    <property type="evidence" value="ECO:0007669"/>
    <property type="project" value="UniProtKB-KW"/>
</dbReference>
<evidence type="ECO:0000259" key="16">
    <source>
        <dbReference type="Pfam" id="PF21530"/>
    </source>
</evidence>
<gene>
    <name evidence="17" type="ORF">SCHPADRAFT_808166</name>
</gene>
<dbReference type="GO" id="GO:0005634">
    <property type="term" value="C:nucleus"/>
    <property type="evidence" value="ECO:0007669"/>
    <property type="project" value="UniProtKB-SubCell"/>
</dbReference>